<organism evidence="1 2">
    <name type="scientific">Bradyrhizobium barranii</name>
    <dbReference type="NCBI Taxonomy" id="2992140"/>
    <lineage>
        <taxon>Bacteria</taxon>
        <taxon>Pseudomonadati</taxon>
        <taxon>Pseudomonadota</taxon>
        <taxon>Alphaproteobacteria</taxon>
        <taxon>Hyphomicrobiales</taxon>
        <taxon>Nitrobacteraceae</taxon>
        <taxon>Bradyrhizobium</taxon>
    </lineage>
</organism>
<sequence length="159" mass="17867">MGDHVDLAEAGHGAVPVIERADRDFAPDCRIESGTSPPAAACRELHIDEQAVNGSRADCQNTVTVRLAKLQSAMLLEGRQQGRDHHLEPLAAHPIRRLPQCRQRILDRRTVFAATLSRCLDPVRSNRLMLPECAHRMLAMPARRRAQRVDLRRVFIRTA</sequence>
<gene>
    <name evidence="1" type="ORF">BjapCC829_49190</name>
</gene>
<proteinExistence type="predicted"/>
<dbReference type="Proteomes" id="UP001430990">
    <property type="component" value="Plasmid pCC829_2"/>
</dbReference>
<reference evidence="1" key="1">
    <citation type="submission" date="2021-11" db="EMBL/GenBank/DDBJ databases">
        <title>Australian commercial rhizobial inoculants.</title>
        <authorList>
            <person name="Kohlmeier M.G."/>
            <person name="O'Hara G.W."/>
            <person name="Colombi E."/>
            <person name="Ramsay J.P."/>
            <person name="Terpolilli J."/>
        </authorList>
    </citation>
    <scope>NUCLEOTIDE SEQUENCE</scope>
    <source>
        <strain evidence="1">CC829</strain>
        <plasmid evidence="1">pCC829_2</plasmid>
    </source>
</reference>
<keyword evidence="2" id="KW-1185">Reference proteome</keyword>
<dbReference type="EMBL" id="CP088102">
    <property type="protein sequence ID" value="UFW91963.1"/>
    <property type="molecule type" value="Genomic_DNA"/>
</dbReference>
<keyword evidence="1" id="KW-0614">Plasmid</keyword>
<evidence type="ECO:0000313" key="1">
    <source>
        <dbReference type="EMBL" id="UFW91963.1"/>
    </source>
</evidence>
<accession>A0ABY3R208</accession>
<protein>
    <submittedName>
        <fullName evidence="1">Uncharacterized protein</fullName>
    </submittedName>
</protein>
<name>A0ABY3R208_9BRAD</name>
<geneLocation type="plasmid" evidence="1 2">
    <name>pCC829_2</name>
</geneLocation>
<evidence type="ECO:0000313" key="2">
    <source>
        <dbReference type="Proteomes" id="UP001430990"/>
    </source>
</evidence>
<dbReference type="RefSeq" id="WP_231145798.1">
    <property type="nucleotide sequence ID" value="NZ_CP088102.1"/>
</dbReference>